<dbReference type="GO" id="GO:0017004">
    <property type="term" value="P:cytochrome complex assembly"/>
    <property type="evidence" value="ECO:0007669"/>
    <property type="project" value="UniProtKB-KW"/>
</dbReference>
<dbReference type="PRINTS" id="PR01410">
    <property type="entry name" value="CCBIOGENESIS"/>
</dbReference>
<dbReference type="EMBL" id="JAZDQP010000001">
    <property type="protein sequence ID" value="MEE1865065.1"/>
    <property type="molecule type" value="Genomic_DNA"/>
</dbReference>
<keyword evidence="3" id="KW-0812">Transmembrane</keyword>
<feature type="transmembrane region" description="Helical" evidence="3">
    <location>
        <begin position="136"/>
        <end position="153"/>
    </location>
</feature>
<feature type="transmembrane region" description="Helical" evidence="3">
    <location>
        <begin position="106"/>
        <end position="124"/>
    </location>
</feature>
<dbReference type="Proteomes" id="UP001307839">
    <property type="component" value="Unassembled WGS sequence"/>
</dbReference>
<feature type="transmembrane region" description="Helical" evidence="3">
    <location>
        <begin position="218"/>
        <end position="235"/>
    </location>
</feature>
<dbReference type="PANTHER" id="PTHR43653:SF1">
    <property type="entry name" value="CYTOCHROME C-TYPE BIOGENESIS PROTEIN CCMF"/>
    <property type="match status" value="1"/>
</dbReference>
<feature type="transmembrane region" description="Helical" evidence="3">
    <location>
        <begin position="693"/>
        <end position="713"/>
    </location>
</feature>
<evidence type="ECO:0000259" key="4">
    <source>
        <dbReference type="Pfam" id="PF01578"/>
    </source>
</evidence>
<feature type="transmembrane region" description="Helical" evidence="3">
    <location>
        <begin position="57"/>
        <end position="75"/>
    </location>
</feature>
<evidence type="ECO:0000256" key="3">
    <source>
        <dbReference type="SAM" id="Phobius"/>
    </source>
</evidence>
<evidence type="ECO:0000313" key="5">
    <source>
        <dbReference type="EMBL" id="MEE1865065.1"/>
    </source>
</evidence>
<feature type="transmembrane region" description="Helical" evidence="3">
    <location>
        <begin position="493"/>
        <end position="517"/>
    </location>
</feature>
<dbReference type="AlphaFoldDB" id="A0AB35WM80"/>
<proteinExistence type="inferred from homology"/>
<keyword evidence="2" id="KW-0201">Cytochrome c-type biogenesis</keyword>
<dbReference type="InterPro" id="IPR003567">
    <property type="entry name" value="Cyt_c_biogenesis"/>
</dbReference>
<accession>A0AB35WM80</accession>
<feature type="transmembrane region" description="Helical" evidence="3">
    <location>
        <begin position="247"/>
        <end position="266"/>
    </location>
</feature>
<dbReference type="GO" id="GO:0016020">
    <property type="term" value="C:membrane"/>
    <property type="evidence" value="ECO:0007669"/>
    <property type="project" value="InterPro"/>
</dbReference>
<dbReference type="InterPro" id="IPR002541">
    <property type="entry name" value="Cyt_c_assembly"/>
</dbReference>
<feature type="transmembrane region" description="Helical" evidence="3">
    <location>
        <begin position="32"/>
        <end position="50"/>
    </location>
</feature>
<feature type="transmembrane region" description="Helical" evidence="3">
    <location>
        <begin position="173"/>
        <end position="197"/>
    </location>
</feature>
<feature type="transmembrane region" description="Helical" evidence="3">
    <location>
        <begin position="426"/>
        <end position="443"/>
    </location>
</feature>
<dbReference type="GO" id="GO:0015232">
    <property type="term" value="F:heme transmembrane transporter activity"/>
    <property type="evidence" value="ECO:0007669"/>
    <property type="project" value="InterPro"/>
</dbReference>
<feature type="transmembrane region" description="Helical" evidence="3">
    <location>
        <begin position="455"/>
        <end position="473"/>
    </location>
</feature>
<comment type="similarity">
    <text evidence="1">Belongs to the CcmF/CycK/Ccl1/NrfE/CcsA family.</text>
</comment>
<dbReference type="PANTHER" id="PTHR43653">
    <property type="entry name" value="CYTOCHROME C ASSEMBLY PROTEIN-RELATED"/>
    <property type="match status" value="1"/>
</dbReference>
<feature type="domain" description="Cytochrome c assembly protein" evidence="4">
    <location>
        <begin position="143"/>
        <end position="293"/>
    </location>
</feature>
<dbReference type="PROSITE" id="PS51257">
    <property type="entry name" value="PROKAR_LIPOPROTEIN"/>
    <property type="match status" value="1"/>
</dbReference>
<dbReference type="RefSeq" id="WP_330078644.1">
    <property type="nucleotide sequence ID" value="NZ_JAZDCU010000001.1"/>
</dbReference>
<name>A0AB35WM80_9PSED</name>
<keyword evidence="3" id="KW-1133">Transmembrane helix</keyword>
<feature type="transmembrane region" description="Helical" evidence="3">
    <location>
        <begin position="357"/>
        <end position="378"/>
    </location>
</feature>
<sequence length="730" mass="79546">MSDLQRGGGGQWAFGLVLSCTLLWFLPQVGNWLLVVIAGFIVLGALRTSLRIACWRFALAALYGACLSLVLHLLADDFHLRYIWLYSSAALPSYLKMSNLWGGDEGTVLLLATLCMTIGMRSAAAPGWSGRSNALVAAWYTLAAAWLGPFTATPPDWLAAQQSQGMNAHLQTIWMAFHAPLILAAYAWAIAPAGVALDALNGASDSYGRVALTYSRRSWLVLTAGIGMGMVWALEDFTFGQLWHWDPVQTSAFIVWAMLGAVLHGARRWRPTSHNRRLLPILSVLTAALACMALSVTRSEVLASSHRYIGTTSWLSHLALAAVLICLLLVYAWKAFARSSEGLKKIRRSASDWGLDLSIWLFAGAALLAAAALLNAHIGQWLQMEKASELKPFFETLMTWASAAEMADLRRAFDHWDVDGHGLGKWLTPVIALLGLIGGWVFLRRCLRAQGATIITLAMALWVTLTAWRGGWLTPRYRGEGVLSQSIVDVLPWLDAALLSALFLLAACITWGAVVLWRSRRLGTLRHTGPLALIHGGAVIALVGGLLATALNTYMPINIAPASAADAWHRVAEQIQVRVLPISSESNFSGYRAVAQVELRSEGQVIAGHALFQDGRELPPAYQGPVRQLCEILDYRYARHVGDPGYVLHPFIVRGWAEDLQVWVPASPRLMQAGSTATGDAEASYGVVVVRRYPFVSLVWIGLLAMVFGVLALPGHGHPSRRNTTQVSQS</sequence>
<gene>
    <name evidence="5" type="primary">ccsA</name>
    <name evidence="5" type="ORF">V0R53_01515</name>
</gene>
<keyword evidence="6" id="KW-1185">Reference proteome</keyword>
<feature type="transmembrane region" description="Helical" evidence="3">
    <location>
        <begin position="278"/>
        <end position="297"/>
    </location>
</feature>
<dbReference type="Pfam" id="PF01578">
    <property type="entry name" value="Cytochrom_C_asm"/>
    <property type="match status" value="1"/>
</dbReference>
<organism evidence="5 6">
    <name type="scientific">Pseudomonas auratipiscis</name>
    <dbReference type="NCBI Taxonomy" id="3115853"/>
    <lineage>
        <taxon>Bacteria</taxon>
        <taxon>Pseudomonadati</taxon>
        <taxon>Pseudomonadota</taxon>
        <taxon>Gammaproteobacteria</taxon>
        <taxon>Pseudomonadales</taxon>
        <taxon>Pseudomonadaceae</taxon>
        <taxon>Pseudomonas</taxon>
    </lineage>
</organism>
<protein>
    <submittedName>
        <fullName evidence="5">Cytochrome c biogenesis protein CcsA</fullName>
    </submittedName>
</protein>
<feature type="transmembrane region" description="Helical" evidence="3">
    <location>
        <begin position="529"/>
        <end position="551"/>
    </location>
</feature>
<evidence type="ECO:0000313" key="6">
    <source>
        <dbReference type="Proteomes" id="UP001307839"/>
    </source>
</evidence>
<dbReference type="GO" id="GO:0020037">
    <property type="term" value="F:heme binding"/>
    <property type="evidence" value="ECO:0007669"/>
    <property type="project" value="InterPro"/>
</dbReference>
<evidence type="ECO:0000256" key="2">
    <source>
        <dbReference type="ARBA" id="ARBA00022748"/>
    </source>
</evidence>
<evidence type="ECO:0000256" key="1">
    <source>
        <dbReference type="ARBA" id="ARBA00009186"/>
    </source>
</evidence>
<comment type="caution">
    <text evidence="5">The sequence shown here is derived from an EMBL/GenBank/DDBJ whole genome shotgun (WGS) entry which is preliminary data.</text>
</comment>
<reference evidence="5 6" key="1">
    <citation type="submission" date="2024-01" db="EMBL/GenBank/DDBJ databases">
        <title>Unpublished Manusciprt.</title>
        <authorList>
            <person name="Duman M."/>
            <person name="Valdes E.G."/>
            <person name="Ajmi N."/>
            <person name="Altun S."/>
            <person name="Saticioglu I.B."/>
        </authorList>
    </citation>
    <scope>NUCLEOTIDE SEQUENCE [LARGE SCALE GENOMIC DNA]</scope>
    <source>
        <strain evidence="5 6">120P</strain>
    </source>
</reference>
<feature type="transmembrane region" description="Helical" evidence="3">
    <location>
        <begin position="317"/>
        <end position="336"/>
    </location>
</feature>
<keyword evidence="3" id="KW-0472">Membrane</keyword>